<keyword evidence="3" id="KW-1185">Reference proteome</keyword>
<keyword evidence="1" id="KW-1133">Transmembrane helix</keyword>
<dbReference type="Proteomes" id="UP001209570">
    <property type="component" value="Unassembled WGS sequence"/>
</dbReference>
<reference evidence="2" key="1">
    <citation type="submission" date="2021-12" db="EMBL/GenBank/DDBJ databases">
        <title>Prjna785345.</title>
        <authorList>
            <person name="Rujirawat T."/>
            <person name="Krajaejun T."/>
        </authorList>
    </citation>
    <scope>NUCLEOTIDE SEQUENCE</scope>
    <source>
        <strain evidence="2">Pi057C3</strain>
    </source>
</reference>
<keyword evidence="1" id="KW-0812">Transmembrane</keyword>
<proteinExistence type="predicted"/>
<evidence type="ECO:0008006" key="4">
    <source>
        <dbReference type="Google" id="ProtNLM"/>
    </source>
</evidence>
<evidence type="ECO:0000313" key="2">
    <source>
        <dbReference type="EMBL" id="KAJ0407463.1"/>
    </source>
</evidence>
<gene>
    <name evidence="2" type="ORF">P43SY_005004</name>
</gene>
<organism evidence="2 3">
    <name type="scientific">Pythium insidiosum</name>
    <name type="common">Pythiosis disease agent</name>
    <dbReference type="NCBI Taxonomy" id="114742"/>
    <lineage>
        <taxon>Eukaryota</taxon>
        <taxon>Sar</taxon>
        <taxon>Stramenopiles</taxon>
        <taxon>Oomycota</taxon>
        <taxon>Peronosporomycetes</taxon>
        <taxon>Pythiales</taxon>
        <taxon>Pythiaceae</taxon>
        <taxon>Pythium</taxon>
    </lineage>
</organism>
<name>A0AAD5LNT7_PYTIN</name>
<accession>A0AAD5LNT7</accession>
<feature type="transmembrane region" description="Helical" evidence="1">
    <location>
        <begin position="6"/>
        <end position="30"/>
    </location>
</feature>
<evidence type="ECO:0000256" key="1">
    <source>
        <dbReference type="SAM" id="Phobius"/>
    </source>
</evidence>
<keyword evidence="1" id="KW-0472">Membrane</keyword>
<feature type="transmembrane region" description="Helical" evidence="1">
    <location>
        <begin position="422"/>
        <end position="444"/>
    </location>
</feature>
<evidence type="ECO:0000313" key="3">
    <source>
        <dbReference type="Proteomes" id="UP001209570"/>
    </source>
</evidence>
<protein>
    <recommendedName>
        <fullName evidence="4">Transmembrane protein</fullName>
    </recommendedName>
</protein>
<dbReference type="AlphaFoldDB" id="A0AAD5LNT7"/>
<sequence>MGRSSAAWKAFSAWVAQINNLLIILLLFVLDVRDLYYKVVWLGPIESFPFVTGSTSILRPPPLAIAPDRDIRNASHGQTAFDSGWPSFLASCDRLHALGADGSPFFLSAVGLNCSVGSPPHVVSELVVTSDQRADAVAWASCMLLHVPRRPAICHERIVVNFLERYAFQDVEVALADLAPAGSPAEAELLAVLDLLGASVPLHQVTCVEAFKLPPLAARSPTTQFQPQLFGCASANEFRSAFVGLRNPAIVRLLLRKAWLTADVFAVLGARYLIRQNCYTDYVATGSVAGGDLVVRSFTTTNFSSFGLLYALLLAIDVTLLSLNCLSSIELLRWMSFPKYKDVKSLIERKEATQRLSDSPSPRVAPAEALALARPQLSRSHGRQRLQRLLAASLEAISGPNAIEEEQLYSFFSRSLYRNPRIVLVTLSTQLLSWLIVMPNAVVWTWGDSLSDKAQAYLSSIRCWVLILLATNALWDGVVQLSERAAYAVTRRTYLTSVDILVVAASVSYWQRDAIFSMSERKWRLERQRVGDASSFLGGVYAHSNAFHLPLDAVALTPWAVVRILYGPLLRIVLLSLAVLLAVLLAKALYYARQQPQDSALRRALAEPYARLALETWLDTPIRASSLVRNALRMETLRDGARFIRPSCYLDYGIIVKRGVIHSRIGFAETWKPKMTVEEYMDRVEHRGDGAESAAAAANPAADADADATESAALQLFDGQDAQTMLALHRRVASHDRHRAKSLHVPLA</sequence>
<comment type="caution">
    <text evidence="2">The sequence shown here is derived from an EMBL/GenBank/DDBJ whole genome shotgun (WGS) entry which is preliminary data.</text>
</comment>
<feature type="transmembrane region" description="Helical" evidence="1">
    <location>
        <begin position="569"/>
        <end position="592"/>
    </location>
</feature>
<dbReference type="EMBL" id="JAKCXM010000021">
    <property type="protein sequence ID" value="KAJ0407463.1"/>
    <property type="molecule type" value="Genomic_DNA"/>
</dbReference>